<dbReference type="SUPFAM" id="SSF52172">
    <property type="entry name" value="CheY-like"/>
    <property type="match status" value="1"/>
</dbReference>
<dbReference type="PANTHER" id="PTHR45228">
    <property type="entry name" value="CYCLIC DI-GMP PHOSPHODIESTERASE TM_0186-RELATED"/>
    <property type="match status" value="1"/>
</dbReference>
<dbReference type="PROSITE" id="PS50110">
    <property type="entry name" value="RESPONSE_REGULATORY"/>
    <property type="match status" value="1"/>
</dbReference>
<feature type="domain" description="Response regulatory" evidence="2">
    <location>
        <begin position="2"/>
        <end position="119"/>
    </location>
</feature>
<feature type="modified residue" description="4-aspartylphosphate" evidence="1">
    <location>
        <position position="52"/>
    </location>
</feature>
<organism evidence="5 6">
    <name type="scientific">Devosia chinhatensis</name>
    <dbReference type="NCBI Taxonomy" id="429727"/>
    <lineage>
        <taxon>Bacteria</taxon>
        <taxon>Pseudomonadati</taxon>
        <taxon>Pseudomonadota</taxon>
        <taxon>Alphaproteobacteria</taxon>
        <taxon>Hyphomicrobiales</taxon>
        <taxon>Devosiaceae</taxon>
        <taxon>Devosia</taxon>
    </lineage>
</organism>
<dbReference type="SUPFAM" id="SSF109604">
    <property type="entry name" value="HD-domain/PDEase-like"/>
    <property type="match status" value="1"/>
</dbReference>
<keyword evidence="6" id="KW-1185">Reference proteome</keyword>
<feature type="domain" description="HD-GYP" evidence="4">
    <location>
        <begin position="146"/>
        <end position="343"/>
    </location>
</feature>
<dbReference type="InterPro" id="IPR052020">
    <property type="entry name" value="Cyclic_di-GMP/3'3'-cGAMP_PDE"/>
</dbReference>
<dbReference type="GO" id="GO:0000160">
    <property type="term" value="P:phosphorelay signal transduction system"/>
    <property type="evidence" value="ECO:0007669"/>
    <property type="project" value="InterPro"/>
</dbReference>
<dbReference type="OrthoDB" id="9802066at2"/>
<dbReference type="PANTHER" id="PTHR45228:SF1">
    <property type="entry name" value="CYCLIC DI-GMP PHOSPHODIESTERASE TM_0186"/>
    <property type="match status" value="1"/>
</dbReference>
<evidence type="ECO:0000256" key="1">
    <source>
        <dbReference type="PROSITE-ProRule" id="PRU00169"/>
    </source>
</evidence>
<dbReference type="InterPro" id="IPR011006">
    <property type="entry name" value="CheY-like_superfamily"/>
</dbReference>
<dbReference type="PATRIC" id="fig|429727.3.peg.947"/>
<dbReference type="InterPro" id="IPR006674">
    <property type="entry name" value="HD_domain"/>
</dbReference>
<dbReference type="Pfam" id="PF13487">
    <property type="entry name" value="HD_5"/>
    <property type="match status" value="1"/>
</dbReference>
<dbReference type="InterPro" id="IPR037522">
    <property type="entry name" value="HD_GYP_dom"/>
</dbReference>
<dbReference type="EMBL" id="JZEY01000054">
    <property type="protein sequence ID" value="KKB09256.1"/>
    <property type="molecule type" value="Genomic_DNA"/>
</dbReference>
<evidence type="ECO:0000313" key="5">
    <source>
        <dbReference type="EMBL" id="KKB09256.1"/>
    </source>
</evidence>
<gene>
    <name evidence="5" type="ORF">VE26_04555</name>
</gene>
<dbReference type="RefSeq" id="WP_046103948.1">
    <property type="nucleotide sequence ID" value="NZ_JZEY01000054.1"/>
</dbReference>
<evidence type="ECO:0000259" key="2">
    <source>
        <dbReference type="PROSITE" id="PS50110"/>
    </source>
</evidence>
<dbReference type="PROSITE" id="PS51832">
    <property type="entry name" value="HD_GYP"/>
    <property type="match status" value="1"/>
</dbReference>
<evidence type="ECO:0000259" key="3">
    <source>
        <dbReference type="PROSITE" id="PS51831"/>
    </source>
</evidence>
<sequence length="347" mass="37496">MRVVIVEDNSTSLAILTRLIAALPGCEAKGFVNPREALGELKASGADLVVADYQMPDINGVAFTQMLRANADTASIPVIMVTADLDQSLRLEAVAAGATDFLTKPVNPVELRARVGNLLALRRAQNDLADRAKWLEREVQAATQYLLDREEEVIGRLARAIEYRDGETGDHVGRVAEIARLIAVEIGLEPKDIRNIWLAAPLHDVGKIGVPDAILNKPGQLDPDELQIMRSHVTIGKAILDGSPIDLVQTAAEIAGSHHERWDGTGYPRGLRGADIPLSARITAIADVFDALCTARPYKNAWAPIDAHNEILRGSGSHFDPACVAAFDRAWPRVQAIINHNGVHVAA</sequence>
<dbReference type="GO" id="GO:0008081">
    <property type="term" value="F:phosphoric diester hydrolase activity"/>
    <property type="evidence" value="ECO:0007669"/>
    <property type="project" value="UniProtKB-ARBA"/>
</dbReference>
<proteinExistence type="predicted"/>
<dbReference type="InterPro" id="IPR001789">
    <property type="entry name" value="Sig_transdc_resp-reg_receiver"/>
</dbReference>
<accession>A0A0F5FK84</accession>
<dbReference type="PROSITE" id="PS51831">
    <property type="entry name" value="HD"/>
    <property type="match status" value="1"/>
</dbReference>
<comment type="caution">
    <text evidence="5">The sequence shown here is derived from an EMBL/GenBank/DDBJ whole genome shotgun (WGS) entry which is preliminary data.</text>
</comment>
<dbReference type="SMART" id="SM00471">
    <property type="entry name" value="HDc"/>
    <property type="match status" value="1"/>
</dbReference>
<evidence type="ECO:0000313" key="6">
    <source>
        <dbReference type="Proteomes" id="UP000033649"/>
    </source>
</evidence>
<dbReference type="InterPro" id="IPR003607">
    <property type="entry name" value="HD/PDEase_dom"/>
</dbReference>
<dbReference type="AlphaFoldDB" id="A0A0F5FK84"/>
<name>A0A0F5FK84_9HYPH</name>
<dbReference type="CDD" id="cd00077">
    <property type="entry name" value="HDc"/>
    <property type="match status" value="1"/>
</dbReference>
<dbReference type="CDD" id="cd17551">
    <property type="entry name" value="REC_RpfG-like"/>
    <property type="match status" value="1"/>
</dbReference>
<reference evidence="5 6" key="1">
    <citation type="submission" date="2015-03" db="EMBL/GenBank/DDBJ databases">
        <authorList>
            <person name="Hassan Y."/>
            <person name="Lepp D."/>
            <person name="Li X.-Z."/>
            <person name="Zhou T."/>
        </authorList>
    </citation>
    <scope>NUCLEOTIDE SEQUENCE [LARGE SCALE GENOMIC DNA]</scope>
    <source>
        <strain evidence="5 6">IPL18</strain>
    </source>
</reference>
<dbReference type="Proteomes" id="UP000033649">
    <property type="component" value="Unassembled WGS sequence"/>
</dbReference>
<dbReference type="SMART" id="SM00448">
    <property type="entry name" value="REC"/>
    <property type="match status" value="1"/>
</dbReference>
<dbReference type="STRING" id="429727.VE26_04555"/>
<dbReference type="Gene3D" id="3.40.50.2300">
    <property type="match status" value="1"/>
</dbReference>
<feature type="domain" description="HD" evidence="3">
    <location>
        <begin position="168"/>
        <end position="292"/>
    </location>
</feature>
<dbReference type="Gene3D" id="1.10.3210.10">
    <property type="entry name" value="Hypothetical protein af1432"/>
    <property type="match status" value="1"/>
</dbReference>
<evidence type="ECO:0000259" key="4">
    <source>
        <dbReference type="PROSITE" id="PS51832"/>
    </source>
</evidence>
<dbReference type="Pfam" id="PF00072">
    <property type="entry name" value="Response_reg"/>
    <property type="match status" value="1"/>
</dbReference>
<protein>
    <submittedName>
        <fullName evidence="5">Transcriptional regulator</fullName>
    </submittedName>
</protein>
<keyword evidence="1" id="KW-0597">Phosphoprotein</keyword>